<proteinExistence type="predicted"/>
<sequence length="86" mass="9407">MNQDKVGYLRLTYKDLKEILDLPEGVEIVGVGSGALVHEFNAIHITLSSPQFPNVPEGGPVPRVRWEQIEACRSSQETTSSPQSAS</sequence>
<dbReference type="EMBL" id="LAZR01007869">
    <property type="protein sequence ID" value="KKM82400.1"/>
    <property type="molecule type" value="Genomic_DNA"/>
</dbReference>
<reference evidence="1" key="1">
    <citation type="journal article" date="2015" name="Nature">
        <title>Complex archaea that bridge the gap between prokaryotes and eukaryotes.</title>
        <authorList>
            <person name="Spang A."/>
            <person name="Saw J.H."/>
            <person name="Jorgensen S.L."/>
            <person name="Zaremba-Niedzwiedzka K."/>
            <person name="Martijn J."/>
            <person name="Lind A.E."/>
            <person name="van Eijk R."/>
            <person name="Schleper C."/>
            <person name="Guy L."/>
            <person name="Ettema T.J."/>
        </authorList>
    </citation>
    <scope>NUCLEOTIDE SEQUENCE</scope>
</reference>
<name>A0A0F9N0K7_9ZZZZ</name>
<organism evidence="1">
    <name type="scientific">marine sediment metagenome</name>
    <dbReference type="NCBI Taxonomy" id="412755"/>
    <lineage>
        <taxon>unclassified sequences</taxon>
        <taxon>metagenomes</taxon>
        <taxon>ecological metagenomes</taxon>
    </lineage>
</organism>
<accession>A0A0F9N0K7</accession>
<protein>
    <submittedName>
        <fullName evidence="1">Uncharacterized protein</fullName>
    </submittedName>
</protein>
<dbReference type="AlphaFoldDB" id="A0A0F9N0K7"/>
<comment type="caution">
    <text evidence="1">The sequence shown here is derived from an EMBL/GenBank/DDBJ whole genome shotgun (WGS) entry which is preliminary data.</text>
</comment>
<gene>
    <name evidence="1" type="ORF">LCGC14_1320090</name>
</gene>
<evidence type="ECO:0000313" key="1">
    <source>
        <dbReference type="EMBL" id="KKM82400.1"/>
    </source>
</evidence>